<dbReference type="AlphaFoldDB" id="A0A9Q3J0K9"/>
<evidence type="ECO:0000313" key="2">
    <source>
        <dbReference type="EMBL" id="MBW0553150.1"/>
    </source>
</evidence>
<sequence>MEPDFKEGDQVLVSTLSFNNLKGPKEMRYSFVRPFTIIKLIGKVQWKSNSQKNVLENTQSFQLVGSSHTSRERRINSPPGRRTPHHHKYWKWSIPLDL</sequence>
<keyword evidence="3" id="KW-1185">Reference proteome</keyword>
<gene>
    <name evidence="2" type="ORF">O181_092865</name>
</gene>
<dbReference type="Proteomes" id="UP000765509">
    <property type="component" value="Unassembled WGS sequence"/>
</dbReference>
<dbReference type="EMBL" id="AVOT02059481">
    <property type="protein sequence ID" value="MBW0553150.1"/>
    <property type="molecule type" value="Genomic_DNA"/>
</dbReference>
<evidence type="ECO:0000313" key="3">
    <source>
        <dbReference type="Proteomes" id="UP000765509"/>
    </source>
</evidence>
<reference evidence="2" key="1">
    <citation type="submission" date="2021-03" db="EMBL/GenBank/DDBJ databases">
        <title>Draft genome sequence of rust myrtle Austropuccinia psidii MF-1, a brazilian biotype.</title>
        <authorList>
            <person name="Quecine M.C."/>
            <person name="Pachon D.M.R."/>
            <person name="Bonatelli M.L."/>
            <person name="Correr F.H."/>
            <person name="Franceschini L.M."/>
            <person name="Leite T.F."/>
            <person name="Margarido G.R.A."/>
            <person name="Almeida C.A."/>
            <person name="Ferrarezi J.A."/>
            <person name="Labate C.A."/>
        </authorList>
    </citation>
    <scope>NUCLEOTIDE SEQUENCE</scope>
    <source>
        <strain evidence="2">MF-1</strain>
    </source>
</reference>
<proteinExistence type="predicted"/>
<accession>A0A9Q3J0K9</accession>
<feature type="region of interest" description="Disordered" evidence="1">
    <location>
        <begin position="65"/>
        <end position="86"/>
    </location>
</feature>
<dbReference type="OrthoDB" id="425619at2759"/>
<evidence type="ECO:0000256" key="1">
    <source>
        <dbReference type="SAM" id="MobiDB-lite"/>
    </source>
</evidence>
<protein>
    <submittedName>
        <fullName evidence="2">Uncharacterized protein</fullName>
    </submittedName>
</protein>
<organism evidence="2 3">
    <name type="scientific">Austropuccinia psidii MF-1</name>
    <dbReference type="NCBI Taxonomy" id="1389203"/>
    <lineage>
        <taxon>Eukaryota</taxon>
        <taxon>Fungi</taxon>
        <taxon>Dikarya</taxon>
        <taxon>Basidiomycota</taxon>
        <taxon>Pucciniomycotina</taxon>
        <taxon>Pucciniomycetes</taxon>
        <taxon>Pucciniales</taxon>
        <taxon>Sphaerophragmiaceae</taxon>
        <taxon>Austropuccinia</taxon>
    </lineage>
</organism>
<comment type="caution">
    <text evidence="2">The sequence shown here is derived from an EMBL/GenBank/DDBJ whole genome shotgun (WGS) entry which is preliminary data.</text>
</comment>
<name>A0A9Q3J0K9_9BASI</name>